<dbReference type="EC" id="6.2.1.45" evidence="6"/>
<evidence type="ECO:0000256" key="3">
    <source>
        <dbReference type="ARBA" id="ARBA00004906"/>
    </source>
</evidence>
<protein>
    <recommendedName>
        <fullName evidence="13">Ubiquitin-activating enzyme E1 1</fullName>
        <ecNumber evidence="6">6.2.1.45</ecNumber>
    </recommendedName>
</protein>
<dbReference type="CDD" id="cd03357">
    <property type="entry name" value="LbH_MAT_GAT"/>
    <property type="match status" value="1"/>
</dbReference>
<dbReference type="InterPro" id="IPR042449">
    <property type="entry name" value="Ub-E1_IAD_1"/>
</dbReference>
<dbReference type="GO" id="GO:0005524">
    <property type="term" value="F:ATP binding"/>
    <property type="evidence" value="ECO:0007669"/>
    <property type="project" value="UniProtKB-KW"/>
</dbReference>
<evidence type="ECO:0000256" key="12">
    <source>
        <dbReference type="ARBA" id="ARBA00022840"/>
    </source>
</evidence>
<dbReference type="FunFam" id="3.40.50.720:FF:000015">
    <property type="entry name" value="Ubiquitin-activating enzyme E1 1"/>
    <property type="match status" value="1"/>
</dbReference>
<dbReference type="FunFam" id="2.40.30.180:FF:000001">
    <property type="entry name" value="ubiquitin-like modifier-activating enzyme 1"/>
    <property type="match status" value="1"/>
</dbReference>
<dbReference type="SMART" id="SM00985">
    <property type="entry name" value="UBA_e1_C"/>
    <property type="match status" value="1"/>
</dbReference>
<evidence type="ECO:0000256" key="6">
    <source>
        <dbReference type="ARBA" id="ARBA00012990"/>
    </source>
</evidence>
<dbReference type="InterPro" id="IPR032420">
    <property type="entry name" value="E1_4HB"/>
</dbReference>
<sequence>MPTFKDKEDFVKQTNVRAEKNQELIKFARDNLNHLPFTEKDGGAWENYERMISGMLYNCLQKELETTRMSCRDYMLDYGSFRTRDYKTTQEFLDAKYKHLESFIGHVGKNAFMEYPIYFDYGFNTYLGDNFYSNYNLTILDVSIVRIGNNVKCGPNVSILTPTHPVDPTLRYDQLENALPVTVGNGVWLCGSCTILGGVTVGDGSIVAAGAVVNKDVPPNTVVAGVPARVVKQLEPRDPNFDTMAVLKQYDSPSPQEIDEGLYSRQLYVLGKEAMLKMQNANVLIIGLNGLGIEIAKNIALAGVKSLSLYDPKPVSITDLSTQFFLSESEIGQPRDVASREKLAELNSYVPINVVDNIDEETLLKFKCIVSTNISLEEQVKINNITHANNIGYINADIKGLFGQIFVDFGDKFTVIDQTGEEPLSGIVSDIEKNGTVTMLDDNRHGLQDGDYVKFAEVEGMPKLNEGNPHKVEVLGPYAFKIKIDESYGEYVKGGLYTQVKVPKDLSFEPLTKQLAAPEYLISDFAKFDKPAQLHLGFQALHAFQTKHQGELPAPYNEQDATEAFRYAEELATQNPSILGEDKLDEKYLKELFYQARGDIPGVVAFYGGLIAQEVLKNCSSKFTPIKQWLYFDSLESLPSETEYPRNEENNKPIGSRYDGQIAVFGKAFQEKIANLKVFLVGSGAIGCEMLKNWAMMGLGSGPEGKIFITDNDSIEKSNLNRQFLFRPKDVGKNKSDVAALAVQQMNPDLKGKIDSKLDKVGPETEDIFDDKFWTQLNIVVNALDNVEARTYVDRRCVFYKKPLLESGTLGTKGNTQVVIPNLTESYSSSQDPPEKSIPLCTLRSFPNKIDHTIAWAKSLFQGYFAESPESVNLYLSQPNYVEQTLKQNPDIKGTLENISKYLNNRPYTFEDCIKWARQEFETKFNHDIQQLLYNFPPDAKTSTGAPFWSGPKRAPKPLEFDINNKDHLDFIIGGANLLAFIYGLKEPNATVDDFKKVLEQVVIEPFQPKSGVEIAATDAEAEEQANNLSGSIDDEQIRKIAASLPEPSTLAGYRLTPIEFEKDDDTNHHIEFITAASNCRALNYGIEIADAHKTKFIAGKIIPAIATTTALVTGLVCLELYKVVDGKDDIEQYKNGFINLALPFIGFSEPIKSPEGKYNNKKFDQIWDRFELNGDITLQELLDHFEKEEGLTISMLSYGVSLLYASFFPPKKVKDRLGLKLTSLIKEVSKKEVPSHVKNLIFEICCDDEEGEDVEVPYICVKL</sequence>
<dbReference type="EMBL" id="JABWAD010000021">
    <property type="protein sequence ID" value="KAF6071111.1"/>
    <property type="molecule type" value="Genomic_DNA"/>
</dbReference>
<dbReference type="CDD" id="cd01490">
    <property type="entry name" value="Ube1_repeat2"/>
    <property type="match status" value="1"/>
</dbReference>
<keyword evidence="10 15" id="KW-0547">Nucleotide-binding</keyword>
<keyword evidence="11 15" id="KW-0833">Ubl conjugation pathway</keyword>
<feature type="active site" description="Glycyl thioester intermediate" evidence="14">
    <location>
        <position position="841"/>
    </location>
</feature>
<dbReference type="Gene3D" id="3.40.50.12550">
    <property type="entry name" value="Ubiquitin-activating enzyme E1, inactive adenylation domain, subdomain 2"/>
    <property type="match status" value="1"/>
</dbReference>
<comment type="catalytic activity">
    <reaction evidence="1">
        <text>ATP + ubiquitin + [E1 ubiquitin-activating enzyme]-L-cysteine = AMP + diphosphate + S-ubiquitinyl-[E1 ubiquitin-activating enzyme]-L-cysteine.</text>
        <dbReference type="EC" id="6.2.1.45"/>
    </reaction>
</comment>
<dbReference type="FunFam" id="3.10.290.60:FF:000002">
    <property type="entry name" value="Ubiquitin-like modifier-activating enzyme 1"/>
    <property type="match status" value="1"/>
</dbReference>
<feature type="domain" description="Ubiquitin-activating enzyme E1 C-terminal" evidence="16">
    <location>
        <begin position="1134"/>
        <end position="1260"/>
    </location>
</feature>
<evidence type="ECO:0000313" key="19">
    <source>
        <dbReference type="Proteomes" id="UP000536275"/>
    </source>
</evidence>
<evidence type="ECO:0000256" key="7">
    <source>
        <dbReference type="ARBA" id="ARBA00022490"/>
    </source>
</evidence>
<dbReference type="PROSITE" id="PS00865">
    <property type="entry name" value="UBIQUITIN_ACTIVAT_2"/>
    <property type="match status" value="1"/>
</dbReference>
<dbReference type="SUPFAM" id="SSF51161">
    <property type="entry name" value="Trimeric LpxA-like enzymes"/>
    <property type="match status" value="1"/>
</dbReference>
<evidence type="ECO:0000256" key="15">
    <source>
        <dbReference type="RuleBase" id="RU000519"/>
    </source>
</evidence>
<dbReference type="InterPro" id="IPR042063">
    <property type="entry name" value="Ubi_acti_E1_SCCH"/>
</dbReference>
<dbReference type="FunFam" id="3.40.50.12550:FF:000001">
    <property type="entry name" value="Ubiquitin-activating enzyme E1 1"/>
    <property type="match status" value="1"/>
</dbReference>
<dbReference type="GO" id="GO:0005634">
    <property type="term" value="C:nucleus"/>
    <property type="evidence" value="ECO:0007669"/>
    <property type="project" value="TreeGrafter"/>
</dbReference>
<dbReference type="InterPro" id="IPR019572">
    <property type="entry name" value="UBA_E1_SCCH"/>
</dbReference>
<evidence type="ECO:0000259" key="17">
    <source>
        <dbReference type="SMART" id="SM01266"/>
    </source>
</evidence>
<dbReference type="Proteomes" id="UP000536275">
    <property type="component" value="Unassembled WGS sequence"/>
</dbReference>
<dbReference type="Gene3D" id="3.40.50.720">
    <property type="entry name" value="NAD(P)-binding Rossmann-like Domain"/>
    <property type="match status" value="1"/>
</dbReference>
<dbReference type="InterPro" id="IPR000594">
    <property type="entry name" value="ThiF_NAD_FAD-bd"/>
</dbReference>
<evidence type="ECO:0000256" key="5">
    <source>
        <dbReference type="ARBA" id="ARBA00007274"/>
    </source>
</evidence>
<dbReference type="NCBIfam" id="TIGR01408">
    <property type="entry name" value="Ube1"/>
    <property type="match status" value="1"/>
</dbReference>
<evidence type="ECO:0000256" key="8">
    <source>
        <dbReference type="ARBA" id="ARBA00022598"/>
    </source>
</evidence>
<dbReference type="InterPro" id="IPR045886">
    <property type="entry name" value="ThiF/MoeB/HesA"/>
</dbReference>
<dbReference type="Pfam" id="PF00899">
    <property type="entry name" value="ThiF"/>
    <property type="match status" value="1"/>
</dbReference>
<dbReference type="Gene3D" id="2.40.30.180">
    <property type="entry name" value="Ubiquitin-activating enzyme E1, FCCH domain"/>
    <property type="match status" value="1"/>
</dbReference>
<comment type="similarity">
    <text evidence="4 15">Belongs to the ubiquitin-activating E1 family.</text>
</comment>
<evidence type="ECO:0000256" key="10">
    <source>
        <dbReference type="ARBA" id="ARBA00022741"/>
    </source>
</evidence>
<organism evidence="18 19">
    <name type="scientific">Candida albicans</name>
    <name type="common">Yeast</name>
    <dbReference type="NCBI Taxonomy" id="5476"/>
    <lineage>
        <taxon>Eukaryota</taxon>
        <taxon>Fungi</taxon>
        <taxon>Dikarya</taxon>
        <taxon>Ascomycota</taxon>
        <taxon>Saccharomycotina</taxon>
        <taxon>Pichiomycetes</taxon>
        <taxon>Debaryomycetaceae</taxon>
        <taxon>Candida/Lodderomyces clade</taxon>
        <taxon>Candida</taxon>
    </lineage>
</organism>
<evidence type="ECO:0000256" key="13">
    <source>
        <dbReference type="ARBA" id="ARBA00073786"/>
    </source>
</evidence>
<comment type="similarity">
    <text evidence="5">Belongs to the transferase hexapeptide repeat family.</text>
</comment>
<dbReference type="InterPro" id="IPR032418">
    <property type="entry name" value="E1_FCCH"/>
</dbReference>
<dbReference type="Gene3D" id="3.10.290.60">
    <property type="entry name" value="Ubiquitin-activating enzyme E1, UFD domain"/>
    <property type="match status" value="1"/>
</dbReference>
<dbReference type="Pfam" id="PF16191">
    <property type="entry name" value="E1_4HB"/>
    <property type="match status" value="1"/>
</dbReference>
<evidence type="ECO:0000256" key="1">
    <source>
        <dbReference type="ARBA" id="ARBA00000488"/>
    </source>
</evidence>
<dbReference type="PANTHER" id="PTHR10953:SF4">
    <property type="entry name" value="UBIQUITIN-ACTIVATING ENZYME E1 C-TERMINAL DOMAIN-CONTAINING PROTEIN"/>
    <property type="match status" value="1"/>
</dbReference>
<keyword evidence="8 15" id="KW-0436">Ligase</keyword>
<name>A0A8H6F630_CANAX</name>
<dbReference type="InterPro" id="IPR011004">
    <property type="entry name" value="Trimer_LpxA-like_sf"/>
</dbReference>
<evidence type="ECO:0000259" key="16">
    <source>
        <dbReference type="SMART" id="SM00985"/>
    </source>
</evidence>
<evidence type="ECO:0000256" key="14">
    <source>
        <dbReference type="PROSITE-ProRule" id="PRU10132"/>
    </source>
</evidence>
<dbReference type="InterPro" id="IPR024688">
    <property type="entry name" value="Mac_dom"/>
</dbReference>
<dbReference type="InterPro" id="IPR001451">
    <property type="entry name" value="Hexapep"/>
</dbReference>
<dbReference type="GO" id="GO:0006974">
    <property type="term" value="P:DNA damage response"/>
    <property type="evidence" value="ECO:0007669"/>
    <property type="project" value="TreeGrafter"/>
</dbReference>
<evidence type="ECO:0000256" key="2">
    <source>
        <dbReference type="ARBA" id="ARBA00004496"/>
    </source>
</evidence>
<dbReference type="InterPro" id="IPR038252">
    <property type="entry name" value="UBA_E1_C_sf"/>
</dbReference>
<dbReference type="Pfam" id="PF12464">
    <property type="entry name" value="Mac"/>
    <property type="match status" value="1"/>
</dbReference>
<dbReference type="UniPathway" id="UPA00143"/>
<dbReference type="CDD" id="cd01491">
    <property type="entry name" value="Ube1_repeat1"/>
    <property type="match status" value="1"/>
</dbReference>
<dbReference type="InterPro" id="IPR000011">
    <property type="entry name" value="UBQ/SUMO-activ_enz_E1-like"/>
</dbReference>
<dbReference type="SMART" id="SM01266">
    <property type="entry name" value="Mac"/>
    <property type="match status" value="1"/>
</dbReference>
<dbReference type="Pfam" id="PF00132">
    <property type="entry name" value="Hexapep"/>
    <property type="match status" value="1"/>
</dbReference>
<dbReference type="Gene3D" id="2.160.10.10">
    <property type="entry name" value="Hexapeptide repeat proteins"/>
    <property type="match status" value="1"/>
</dbReference>
<dbReference type="Gene3D" id="1.10.10.2660">
    <property type="entry name" value="Ubiquitin-activating enzyme E1, SCCH domain"/>
    <property type="match status" value="1"/>
</dbReference>
<dbReference type="GO" id="GO:0016407">
    <property type="term" value="F:acetyltransferase activity"/>
    <property type="evidence" value="ECO:0007669"/>
    <property type="project" value="InterPro"/>
</dbReference>
<dbReference type="FunFam" id="3.50.50.80:FF:000001">
    <property type="entry name" value="ubiquitin-like modifier-activating enzyme 1"/>
    <property type="match status" value="1"/>
</dbReference>
<dbReference type="AlphaFoldDB" id="A0A8H6F630"/>
<dbReference type="InterPro" id="IPR035985">
    <property type="entry name" value="Ubiquitin-activating_enz"/>
</dbReference>
<gene>
    <name evidence="18" type="primary">UBA1</name>
    <name evidence="18" type="ORF">FOB64_001523</name>
</gene>
<comment type="caution">
    <text evidence="18">The sequence shown here is derived from an EMBL/GenBank/DDBJ whole genome shotgun (WGS) entry which is preliminary data.</text>
</comment>
<keyword evidence="12 15" id="KW-0067">ATP-binding</keyword>
<accession>A0A8H6F630</accession>
<evidence type="ECO:0000256" key="4">
    <source>
        <dbReference type="ARBA" id="ARBA00005673"/>
    </source>
</evidence>
<evidence type="ECO:0000256" key="11">
    <source>
        <dbReference type="ARBA" id="ARBA00022786"/>
    </source>
</evidence>
<evidence type="ECO:0000256" key="9">
    <source>
        <dbReference type="ARBA" id="ARBA00022679"/>
    </source>
</evidence>
<evidence type="ECO:0000313" key="18">
    <source>
        <dbReference type="EMBL" id="KAF6071111.1"/>
    </source>
</evidence>
<comment type="pathway">
    <text evidence="3">Protein modification; protein ubiquitination.</text>
</comment>
<dbReference type="Pfam" id="PF09358">
    <property type="entry name" value="E1_UFD"/>
    <property type="match status" value="1"/>
</dbReference>
<proteinExistence type="inferred from homology"/>
<dbReference type="PRINTS" id="PR01849">
    <property type="entry name" value="UBIQUITINACT"/>
</dbReference>
<dbReference type="GO" id="GO:0006511">
    <property type="term" value="P:ubiquitin-dependent protein catabolic process"/>
    <property type="evidence" value="ECO:0007669"/>
    <property type="project" value="TreeGrafter"/>
</dbReference>
<dbReference type="SUPFAM" id="SSF69572">
    <property type="entry name" value="Activating enzymes of the ubiquitin-like proteins"/>
    <property type="match status" value="2"/>
</dbReference>
<feature type="domain" description="Maltose/galactoside acetyltransferase" evidence="17">
    <location>
        <begin position="48"/>
        <end position="109"/>
    </location>
</feature>
<dbReference type="Pfam" id="PF16190">
    <property type="entry name" value="E1_FCCH"/>
    <property type="match status" value="1"/>
</dbReference>
<dbReference type="Pfam" id="PF10585">
    <property type="entry name" value="UBA_E1_SCCH"/>
    <property type="match status" value="1"/>
</dbReference>
<keyword evidence="9" id="KW-0808">Transferase</keyword>
<dbReference type="InterPro" id="IPR042302">
    <property type="entry name" value="E1_FCCH_sf"/>
</dbReference>
<dbReference type="InterPro" id="IPR018075">
    <property type="entry name" value="UBQ-activ_enz_E1"/>
</dbReference>
<dbReference type="Gene3D" id="3.50.50.80">
    <property type="entry name" value="Ubiquitin-activating enzyme E1, inactive adenylation domain, subdomain 1"/>
    <property type="match status" value="1"/>
</dbReference>
<dbReference type="GO" id="GO:0004839">
    <property type="term" value="F:ubiquitin activating enzyme activity"/>
    <property type="evidence" value="ECO:0007669"/>
    <property type="project" value="UniProtKB-EC"/>
</dbReference>
<comment type="subcellular location">
    <subcellularLocation>
        <location evidence="2">Cytoplasm</location>
    </subcellularLocation>
</comment>
<dbReference type="InterPro" id="IPR018965">
    <property type="entry name" value="Ub-activating_enz_E1_C"/>
</dbReference>
<dbReference type="PANTHER" id="PTHR10953">
    <property type="entry name" value="UBIQUITIN-ACTIVATING ENZYME E1"/>
    <property type="match status" value="1"/>
</dbReference>
<reference evidence="18 19" key="1">
    <citation type="submission" date="2020-03" db="EMBL/GenBank/DDBJ databases">
        <title>FDA dAtabase for Regulatory Grade micrObial Sequences (FDA-ARGOS): Supporting development and validation of Infectious Disease Dx tests.</title>
        <authorList>
            <person name="Campos J."/>
            <person name="Goldberg B."/>
            <person name="Tallon L."/>
            <person name="Sadzewicz L."/>
            <person name="Vavikolanu K."/>
            <person name="Mehta A."/>
            <person name="Aluvathingal J."/>
            <person name="Nadendla S."/>
            <person name="Nandy P."/>
            <person name="Geyer C."/>
            <person name="Yan Y."/>
            <person name="Sichtig H."/>
        </authorList>
    </citation>
    <scope>NUCLEOTIDE SEQUENCE [LARGE SCALE GENOMIC DNA]</scope>
    <source>
        <strain evidence="18 19">FDAARGOS_656</strain>
    </source>
</reference>
<dbReference type="InterPro" id="IPR033127">
    <property type="entry name" value="UBQ-activ_enz_E1_Cys_AS"/>
</dbReference>
<dbReference type="GO" id="GO:0005737">
    <property type="term" value="C:cytoplasm"/>
    <property type="evidence" value="ECO:0007669"/>
    <property type="project" value="UniProtKB-SubCell"/>
</dbReference>
<keyword evidence="7" id="KW-0963">Cytoplasm</keyword>
<dbReference type="FunFam" id="1.10.10.2660:FF:000001">
    <property type="entry name" value="Ubiquitin-activating enzyme E1 1"/>
    <property type="match status" value="1"/>
</dbReference>